<dbReference type="Pfam" id="PF17774">
    <property type="entry name" value="YlmH_RBD"/>
    <property type="match status" value="1"/>
</dbReference>
<dbReference type="InterPro" id="IPR040591">
    <property type="entry name" value="RqcP2_RBD"/>
</dbReference>
<reference evidence="2 3" key="1">
    <citation type="journal article" date="2014" name="Genome Announc.">
        <title>Draft Genome Sequence of the Boron-Tolerant and Moderately Halotolerant Bacterium Gracilibacillus boraciitolerans JCM 21714T.</title>
        <authorList>
            <person name="Ahmed I."/>
            <person name="Oshima K."/>
            <person name="Suda W."/>
            <person name="Kitamura K."/>
            <person name="Iida T."/>
            <person name="Ohmori Y."/>
            <person name="Fujiwara T."/>
            <person name="Hattori M."/>
            <person name="Ohkuma M."/>
        </authorList>
    </citation>
    <scope>NUCLEOTIDE SEQUENCE [LARGE SCALE GENOMIC DNA]</scope>
    <source>
        <strain evidence="2 3">JCM 21714</strain>
    </source>
</reference>
<proteinExistence type="predicted"/>
<evidence type="ECO:0000259" key="1">
    <source>
        <dbReference type="Pfam" id="PF17774"/>
    </source>
</evidence>
<name>W4VET5_9BACI</name>
<evidence type="ECO:0000313" key="3">
    <source>
        <dbReference type="Proteomes" id="UP000019102"/>
    </source>
</evidence>
<dbReference type="RefSeq" id="WP_369403397.1">
    <property type="nucleotide sequence ID" value="NZ_BAVS01000001.1"/>
</dbReference>
<dbReference type="SUPFAM" id="SSF55174">
    <property type="entry name" value="Alpha-L RNA-binding motif"/>
    <property type="match status" value="1"/>
</dbReference>
<accession>W4VET5</accession>
<feature type="domain" description="Ribosome-associated protein quality control protein P2 RNA-binding" evidence="1">
    <location>
        <begin position="83"/>
        <end position="161"/>
    </location>
</feature>
<organism evidence="2 3">
    <name type="scientific">Gracilibacillus boraciitolerans JCM 21714</name>
    <dbReference type="NCBI Taxonomy" id="1298598"/>
    <lineage>
        <taxon>Bacteria</taxon>
        <taxon>Bacillati</taxon>
        <taxon>Bacillota</taxon>
        <taxon>Bacilli</taxon>
        <taxon>Bacillales</taxon>
        <taxon>Bacillaceae</taxon>
        <taxon>Gracilibacillus</taxon>
    </lineage>
</organism>
<evidence type="ECO:0000313" key="2">
    <source>
        <dbReference type="EMBL" id="GAE91717.1"/>
    </source>
</evidence>
<sequence length="162" mass="19003">MELYQHFRKEEYPFIDQVLSWRDHVHTRYEQKVIDFLHPPREQRIFQTIIGNDEELQLKFCGGWEKAERKRAILAPFYEKIDAESFELELLQATFPQKFLSIEHPDVLGAFLSAGVKRKKIGDIVIQEDTIQILVAKDITTYLVTNVTAIKNARINFESIPP</sequence>
<dbReference type="AlphaFoldDB" id="W4VET5"/>
<dbReference type="eggNOG" id="COG2302">
    <property type="taxonomic scope" value="Bacteria"/>
</dbReference>
<dbReference type="Proteomes" id="UP000019102">
    <property type="component" value="Unassembled WGS sequence"/>
</dbReference>
<dbReference type="STRING" id="1298598.JCM21714_672"/>
<gene>
    <name evidence="2" type="ORF">JCM21714_672</name>
</gene>
<dbReference type="Gene3D" id="3.30.1370.160">
    <property type="match status" value="1"/>
</dbReference>
<dbReference type="InterPro" id="IPR012677">
    <property type="entry name" value="Nucleotide-bd_a/b_plait_sf"/>
</dbReference>
<keyword evidence="3" id="KW-1185">Reference proteome</keyword>
<comment type="caution">
    <text evidence="2">The sequence shown here is derived from an EMBL/GenBank/DDBJ whole genome shotgun (WGS) entry which is preliminary data.</text>
</comment>
<dbReference type="Gene3D" id="3.30.70.330">
    <property type="match status" value="1"/>
</dbReference>
<protein>
    <recommendedName>
        <fullName evidence="1">Ribosome-associated protein quality control protein P2 RNA-binding domain-containing protein</fullName>
    </recommendedName>
</protein>
<dbReference type="EMBL" id="BAVS01000001">
    <property type="protein sequence ID" value="GAE91717.1"/>
    <property type="molecule type" value="Genomic_DNA"/>
</dbReference>